<keyword evidence="1" id="KW-0472">Membrane</keyword>
<protein>
    <submittedName>
        <fullName evidence="2">Uncharacterized protein DUF3137</fullName>
    </submittedName>
</protein>
<keyword evidence="1" id="KW-1133">Transmembrane helix</keyword>
<keyword evidence="3" id="KW-1185">Reference proteome</keyword>
<accession>A0ABX5PWN5</accession>
<organism evidence="2 3">
    <name type="scientific">Nonlabens dokdonensis</name>
    <dbReference type="NCBI Taxonomy" id="328515"/>
    <lineage>
        <taxon>Bacteria</taxon>
        <taxon>Pseudomonadati</taxon>
        <taxon>Bacteroidota</taxon>
        <taxon>Flavobacteriia</taxon>
        <taxon>Flavobacteriales</taxon>
        <taxon>Flavobacteriaceae</taxon>
        <taxon>Nonlabens</taxon>
    </lineage>
</organism>
<comment type="caution">
    <text evidence="2">The sequence shown here is derived from an EMBL/GenBank/DDBJ whole genome shotgun (WGS) entry which is preliminary data.</text>
</comment>
<evidence type="ECO:0000313" key="2">
    <source>
        <dbReference type="EMBL" id="PZX39274.1"/>
    </source>
</evidence>
<evidence type="ECO:0000313" key="3">
    <source>
        <dbReference type="Proteomes" id="UP000248584"/>
    </source>
</evidence>
<dbReference type="Pfam" id="PF11335">
    <property type="entry name" value="DUF3137"/>
    <property type="match status" value="1"/>
</dbReference>
<evidence type="ECO:0000256" key="1">
    <source>
        <dbReference type="SAM" id="Phobius"/>
    </source>
</evidence>
<feature type="transmembrane region" description="Helical" evidence="1">
    <location>
        <begin position="58"/>
        <end position="75"/>
    </location>
</feature>
<name>A0ABX5PWN5_9FLAO</name>
<dbReference type="Proteomes" id="UP000248584">
    <property type="component" value="Unassembled WGS sequence"/>
</dbReference>
<dbReference type="RefSeq" id="WP_015364088.1">
    <property type="nucleotide sequence ID" value="NZ_QKZR01000004.1"/>
</dbReference>
<sequence length="353" mass="41179">MEHQLFQLLETKATQLEKKRIKLKRFYGLYKITILPLNFLLQIATVAVIVVGIFFPPFWLWLILLFAIYIGLSFVPHPKESYHDYVKEDVLPQIFKEVHPNYEYHPFGINNEALSNSGFFNKSFFKNNVFIHGEDRVTGTVDNVAVDFTEVAFYRKDINWLKSFGAFILAILLFPIAIIHGLFNQEDGVEPIVEFGFVRDTIKYYRGLFLYADFHKSFDGDVILIPKKLESNWEKFSDSVFGSTYSKMEVEDHTISSTYSVYTTNAQMGYYVLSPSLINSIVQIIDNEKVHPMISFRSGKMYMTIPWDRDYFSVDINKPVNGAAYFTNYIEDIKSFEKIIKHLKLDVRIWSKS</sequence>
<proteinExistence type="predicted"/>
<keyword evidence="1" id="KW-0812">Transmembrane</keyword>
<feature type="transmembrane region" description="Helical" evidence="1">
    <location>
        <begin position="28"/>
        <end position="52"/>
    </location>
</feature>
<dbReference type="InterPro" id="IPR021484">
    <property type="entry name" value="DUF3137"/>
</dbReference>
<reference evidence="2 3" key="1">
    <citation type="submission" date="2018-06" db="EMBL/GenBank/DDBJ databases">
        <title>Genomic Encyclopedia of Archaeal and Bacterial Type Strains, Phase II (KMG-II): from individual species to whole genera.</title>
        <authorList>
            <person name="Goeker M."/>
        </authorList>
    </citation>
    <scope>NUCLEOTIDE SEQUENCE [LARGE SCALE GENOMIC DNA]</scope>
    <source>
        <strain evidence="2 3">DSM 17205</strain>
    </source>
</reference>
<dbReference type="EMBL" id="QKZR01000004">
    <property type="protein sequence ID" value="PZX39274.1"/>
    <property type="molecule type" value="Genomic_DNA"/>
</dbReference>
<feature type="transmembrane region" description="Helical" evidence="1">
    <location>
        <begin position="164"/>
        <end position="183"/>
    </location>
</feature>
<gene>
    <name evidence="2" type="ORF">LX97_02640</name>
</gene>